<dbReference type="GO" id="GO:0005829">
    <property type="term" value="C:cytosol"/>
    <property type="evidence" value="ECO:0007669"/>
    <property type="project" value="TreeGrafter"/>
</dbReference>
<protein>
    <submittedName>
        <fullName evidence="5">AraC-like DNA-binding protein</fullName>
    </submittedName>
</protein>
<feature type="domain" description="HTH araC/xylS-type" evidence="4">
    <location>
        <begin position="243"/>
        <end position="341"/>
    </location>
</feature>
<keyword evidence="2 5" id="KW-0238">DNA-binding</keyword>
<dbReference type="AlphaFoldDB" id="A0A3N2DFQ7"/>
<gene>
    <name evidence="5" type="ORF">EDC56_3353</name>
</gene>
<evidence type="ECO:0000256" key="2">
    <source>
        <dbReference type="ARBA" id="ARBA00023125"/>
    </source>
</evidence>
<dbReference type="InterPro" id="IPR032687">
    <property type="entry name" value="AraC-type_N"/>
</dbReference>
<evidence type="ECO:0000256" key="1">
    <source>
        <dbReference type="ARBA" id="ARBA00023015"/>
    </source>
</evidence>
<keyword evidence="6" id="KW-1185">Reference proteome</keyword>
<comment type="caution">
    <text evidence="5">The sequence shown here is derived from an EMBL/GenBank/DDBJ whole genome shotgun (WGS) entry which is preliminary data.</text>
</comment>
<accession>A0A3N2DFQ7</accession>
<reference evidence="5 6" key="1">
    <citation type="submission" date="2018-11" db="EMBL/GenBank/DDBJ databases">
        <title>Genomic Encyclopedia of Type Strains, Phase IV (KMG-IV): sequencing the most valuable type-strain genomes for metagenomic binning, comparative biology and taxonomic classification.</title>
        <authorList>
            <person name="Goeker M."/>
        </authorList>
    </citation>
    <scope>NUCLEOTIDE SEQUENCE [LARGE SCALE GENOMIC DNA]</scope>
    <source>
        <strain evidence="5 6">DSM 100316</strain>
    </source>
</reference>
<dbReference type="PROSITE" id="PS01124">
    <property type="entry name" value="HTH_ARAC_FAMILY_2"/>
    <property type="match status" value="1"/>
</dbReference>
<dbReference type="OrthoDB" id="5582699at2"/>
<dbReference type="Pfam" id="PF12625">
    <property type="entry name" value="Arabinose_bd"/>
    <property type="match status" value="1"/>
</dbReference>
<evidence type="ECO:0000256" key="3">
    <source>
        <dbReference type="ARBA" id="ARBA00023163"/>
    </source>
</evidence>
<proteinExistence type="predicted"/>
<dbReference type="Gene3D" id="1.10.10.60">
    <property type="entry name" value="Homeodomain-like"/>
    <property type="match status" value="1"/>
</dbReference>
<dbReference type="InterPro" id="IPR020449">
    <property type="entry name" value="Tscrpt_reg_AraC-type_HTH"/>
</dbReference>
<dbReference type="RefSeq" id="WP_123713694.1">
    <property type="nucleotide sequence ID" value="NZ_RKHR01000007.1"/>
</dbReference>
<evidence type="ECO:0000313" key="5">
    <source>
        <dbReference type="EMBL" id="ROR98623.1"/>
    </source>
</evidence>
<evidence type="ECO:0000313" key="6">
    <source>
        <dbReference type="Proteomes" id="UP000275394"/>
    </source>
</evidence>
<dbReference type="PANTHER" id="PTHR47894">
    <property type="entry name" value="HTH-TYPE TRANSCRIPTIONAL REGULATOR GADX"/>
    <property type="match status" value="1"/>
</dbReference>
<dbReference type="InterPro" id="IPR009057">
    <property type="entry name" value="Homeodomain-like_sf"/>
</dbReference>
<keyword evidence="3" id="KW-0804">Transcription</keyword>
<dbReference type="GO" id="GO:0003700">
    <property type="term" value="F:DNA-binding transcription factor activity"/>
    <property type="evidence" value="ECO:0007669"/>
    <property type="project" value="InterPro"/>
</dbReference>
<dbReference type="Pfam" id="PF12833">
    <property type="entry name" value="HTH_18"/>
    <property type="match status" value="1"/>
</dbReference>
<organism evidence="5 6">
    <name type="scientific">Sinobacterium caligoides</name>
    <dbReference type="NCBI Taxonomy" id="933926"/>
    <lineage>
        <taxon>Bacteria</taxon>
        <taxon>Pseudomonadati</taxon>
        <taxon>Pseudomonadota</taxon>
        <taxon>Gammaproteobacteria</taxon>
        <taxon>Cellvibrionales</taxon>
        <taxon>Spongiibacteraceae</taxon>
        <taxon>Sinobacterium</taxon>
    </lineage>
</organism>
<sequence>MTDSPKLQFIPPAFVTALLMPLHSRGVSVETVLEASQLTHLDLEHLSISEYNKLFVAIVDCLGDESGGLLGSSRSPLGTTRMIAYAMLNCHSLHEALQRAIDFNLECREPESRAIEHRLVVNEQENSATIHYRLPEQEGETLYQPAVLSALAIWMRFCGWLVGRQVEVISASCIGDRPVNMAAIQHFLKCPVDFAAETNSLTFSASYLRLPIIRSDKEFEAFLKEAPYRVIIQQVLGEESIVSRIRHILSKDLTNELPGFEGMAARLHLSARTLRRRLEEEGTSYQRIKDHTRRDSAIELLLYSAEPVSEIAILVGFSDASAFHRSFKKWTGVAPGEYRINHLQ</sequence>
<dbReference type="GO" id="GO:0000976">
    <property type="term" value="F:transcription cis-regulatory region binding"/>
    <property type="evidence" value="ECO:0007669"/>
    <property type="project" value="TreeGrafter"/>
</dbReference>
<name>A0A3N2DFQ7_9GAMM</name>
<dbReference type="PRINTS" id="PR00032">
    <property type="entry name" value="HTHARAC"/>
</dbReference>
<evidence type="ECO:0000259" key="4">
    <source>
        <dbReference type="PROSITE" id="PS01124"/>
    </source>
</evidence>
<dbReference type="Proteomes" id="UP000275394">
    <property type="component" value="Unassembled WGS sequence"/>
</dbReference>
<dbReference type="EMBL" id="RKHR01000007">
    <property type="protein sequence ID" value="ROR98623.1"/>
    <property type="molecule type" value="Genomic_DNA"/>
</dbReference>
<dbReference type="PANTHER" id="PTHR47894:SF1">
    <property type="entry name" value="HTH-TYPE TRANSCRIPTIONAL REGULATOR VQSM"/>
    <property type="match status" value="1"/>
</dbReference>
<dbReference type="InterPro" id="IPR018060">
    <property type="entry name" value="HTH_AraC"/>
</dbReference>
<keyword evidence="1" id="KW-0805">Transcription regulation</keyword>
<dbReference type="SMART" id="SM00342">
    <property type="entry name" value="HTH_ARAC"/>
    <property type="match status" value="1"/>
</dbReference>
<dbReference type="SUPFAM" id="SSF46689">
    <property type="entry name" value="Homeodomain-like"/>
    <property type="match status" value="1"/>
</dbReference>